<accession>A0A918NZE0</accession>
<name>A0A918NZE0_9NEIS</name>
<dbReference type="Proteomes" id="UP000645257">
    <property type="component" value="Unassembled WGS sequence"/>
</dbReference>
<evidence type="ECO:0000313" key="2">
    <source>
        <dbReference type="Proteomes" id="UP000645257"/>
    </source>
</evidence>
<organism evidence="1 2">
    <name type="scientific">Paludibacterium paludis</name>
    <dbReference type="NCBI Taxonomy" id="1225769"/>
    <lineage>
        <taxon>Bacteria</taxon>
        <taxon>Pseudomonadati</taxon>
        <taxon>Pseudomonadota</taxon>
        <taxon>Betaproteobacteria</taxon>
        <taxon>Neisseriales</taxon>
        <taxon>Chromobacteriaceae</taxon>
        <taxon>Paludibacterium</taxon>
    </lineage>
</organism>
<comment type="caution">
    <text evidence="1">The sequence shown here is derived from an EMBL/GenBank/DDBJ whole genome shotgun (WGS) entry which is preliminary data.</text>
</comment>
<proteinExistence type="predicted"/>
<dbReference type="EMBL" id="BMYX01000004">
    <property type="protein sequence ID" value="GGY08923.1"/>
    <property type="molecule type" value="Genomic_DNA"/>
</dbReference>
<reference evidence="1" key="2">
    <citation type="submission" date="2020-09" db="EMBL/GenBank/DDBJ databases">
        <authorList>
            <person name="Sun Q."/>
            <person name="Kim S."/>
        </authorList>
    </citation>
    <scope>NUCLEOTIDE SEQUENCE</scope>
    <source>
        <strain evidence="1">KCTC 32182</strain>
    </source>
</reference>
<sequence length="98" mass="10556">MARVGDLAKMAFDSAYLLNNRTPRFVSCDYIHNKGIRVRMALFTDVPATALGNAWSDEPQRDGSTLPGCRGPVASRCTFTHPALMRGWLGAGNASQAG</sequence>
<reference evidence="1" key="1">
    <citation type="journal article" date="2014" name="Int. J. Syst. Evol. Microbiol.">
        <title>Complete genome sequence of Corynebacterium casei LMG S-19264T (=DSM 44701T), isolated from a smear-ripened cheese.</title>
        <authorList>
            <consortium name="US DOE Joint Genome Institute (JGI-PGF)"/>
            <person name="Walter F."/>
            <person name="Albersmeier A."/>
            <person name="Kalinowski J."/>
            <person name="Ruckert C."/>
        </authorList>
    </citation>
    <scope>NUCLEOTIDE SEQUENCE</scope>
    <source>
        <strain evidence="1">KCTC 32182</strain>
    </source>
</reference>
<protein>
    <submittedName>
        <fullName evidence="1">Uncharacterized protein</fullName>
    </submittedName>
</protein>
<keyword evidence="2" id="KW-1185">Reference proteome</keyword>
<evidence type="ECO:0000313" key="1">
    <source>
        <dbReference type="EMBL" id="GGY08923.1"/>
    </source>
</evidence>
<dbReference type="AlphaFoldDB" id="A0A918NZE0"/>
<gene>
    <name evidence="1" type="ORF">GCM10011289_09480</name>
</gene>